<protein>
    <submittedName>
        <fullName evidence="3">Uncharacterized protein</fullName>
    </submittedName>
</protein>
<feature type="compositionally biased region" description="Basic and acidic residues" evidence="1">
    <location>
        <begin position="73"/>
        <end position="82"/>
    </location>
</feature>
<feature type="transmembrane region" description="Helical" evidence="2">
    <location>
        <begin position="124"/>
        <end position="145"/>
    </location>
</feature>
<feature type="transmembrane region" description="Helical" evidence="2">
    <location>
        <begin position="204"/>
        <end position="223"/>
    </location>
</feature>
<dbReference type="OrthoDB" id="3254104at2759"/>
<reference evidence="3 4" key="1">
    <citation type="submission" date="2014-04" db="EMBL/GenBank/DDBJ databases">
        <authorList>
            <consortium name="DOE Joint Genome Institute"/>
            <person name="Kuo A."/>
            <person name="Kohler A."/>
            <person name="Jargeat P."/>
            <person name="Nagy L.G."/>
            <person name="Floudas D."/>
            <person name="Copeland A."/>
            <person name="Barry K.W."/>
            <person name="Cichocki N."/>
            <person name="Veneault-Fourrey C."/>
            <person name="LaButti K."/>
            <person name="Lindquist E.A."/>
            <person name="Lipzen A."/>
            <person name="Lundell T."/>
            <person name="Morin E."/>
            <person name="Murat C."/>
            <person name="Sun H."/>
            <person name="Tunlid A."/>
            <person name="Henrissat B."/>
            <person name="Grigoriev I.V."/>
            <person name="Hibbett D.S."/>
            <person name="Martin F."/>
            <person name="Nordberg H.P."/>
            <person name="Cantor M.N."/>
            <person name="Hua S.X."/>
        </authorList>
    </citation>
    <scope>NUCLEOTIDE SEQUENCE [LARGE SCALE GENOMIC DNA]</scope>
    <source>
        <strain evidence="3 4">Ve08.2h10</strain>
    </source>
</reference>
<evidence type="ECO:0000313" key="4">
    <source>
        <dbReference type="Proteomes" id="UP000054538"/>
    </source>
</evidence>
<dbReference type="EMBL" id="KN829208">
    <property type="protein sequence ID" value="KIK74052.1"/>
    <property type="molecule type" value="Genomic_DNA"/>
</dbReference>
<keyword evidence="2" id="KW-0812">Transmembrane</keyword>
<organism evidence="3 4">
    <name type="scientific">Paxillus rubicundulus Ve08.2h10</name>
    <dbReference type="NCBI Taxonomy" id="930991"/>
    <lineage>
        <taxon>Eukaryota</taxon>
        <taxon>Fungi</taxon>
        <taxon>Dikarya</taxon>
        <taxon>Basidiomycota</taxon>
        <taxon>Agaricomycotina</taxon>
        <taxon>Agaricomycetes</taxon>
        <taxon>Agaricomycetidae</taxon>
        <taxon>Boletales</taxon>
        <taxon>Paxilineae</taxon>
        <taxon>Paxillaceae</taxon>
        <taxon>Paxillus</taxon>
    </lineage>
</organism>
<feature type="region of interest" description="Disordered" evidence="1">
    <location>
        <begin position="1"/>
        <end position="91"/>
    </location>
</feature>
<gene>
    <name evidence="3" type="ORF">PAXRUDRAFT_792139</name>
</gene>
<evidence type="ECO:0000256" key="2">
    <source>
        <dbReference type="SAM" id="Phobius"/>
    </source>
</evidence>
<feature type="compositionally biased region" description="Polar residues" evidence="1">
    <location>
        <begin position="1"/>
        <end position="11"/>
    </location>
</feature>
<evidence type="ECO:0000256" key="1">
    <source>
        <dbReference type="SAM" id="MobiDB-lite"/>
    </source>
</evidence>
<sequence>MSDLSPSNLTTTEKDAVTSPLAPSHGHHETKISVQPHGVAETSSPPSLHRERMHKGTARVIIESSMPESIDENSTKSREAKHPSKHPVSSHELNRLTQRWGGSDLEIATHTDYNRIPLEYICRLLTWILLAGFALFPGTFAAWGASSSGTLERVAGYVQQIPLWVSAPGLLNPLAGTHLTLANVYGAQQGTFCETSKSTQYCRGALVCALLFIVYHLILLGGLKKNHDKQVGEQLKHGGNVSRNVPARV</sequence>
<dbReference type="AlphaFoldDB" id="A0A0D0BRD6"/>
<keyword evidence="4" id="KW-1185">Reference proteome</keyword>
<dbReference type="HOGENOM" id="CLU_037457_0_0_1"/>
<accession>A0A0D0BRD6</accession>
<keyword evidence="2" id="KW-1133">Transmembrane helix</keyword>
<reference evidence="4" key="2">
    <citation type="submission" date="2015-01" db="EMBL/GenBank/DDBJ databases">
        <title>Evolutionary Origins and Diversification of the Mycorrhizal Mutualists.</title>
        <authorList>
            <consortium name="DOE Joint Genome Institute"/>
            <consortium name="Mycorrhizal Genomics Consortium"/>
            <person name="Kohler A."/>
            <person name="Kuo A."/>
            <person name="Nagy L.G."/>
            <person name="Floudas D."/>
            <person name="Copeland A."/>
            <person name="Barry K.W."/>
            <person name="Cichocki N."/>
            <person name="Veneault-Fourrey C."/>
            <person name="LaButti K."/>
            <person name="Lindquist E.A."/>
            <person name="Lipzen A."/>
            <person name="Lundell T."/>
            <person name="Morin E."/>
            <person name="Murat C."/>
            <person name="Riley R."/>
            <person name="Ohm R."/>
            <person name="Sun H."/>
            <person name="Tunlid A."/>
            <person name="Henrissat B."/>
            <person name="Grigoriev I.V."/>
            <person name="Hibbett D.S."/>
            <person name="Martin F."/>
        </authorList>
    </citation>
    <scope>NUCLEOTIDE SEQUENCE [LARGE SCALE GENOMIC DNA]</scope>
    <source>
        <strain evidence="4">Ve08.2h10</strain>
    </source>
</reference>
<proteinExistence type="predicted"/>
<dbReference type="STRING" id="930991.A0A0D0BRD6"/>
<keyword evidence="2" id="KW-0472">Membrane</keyword>
<dbReference type="InParanoid" id="A0A0D0BRD6"/>
<evidence type="ECO:0000313" key="3">
    <source>
        <dbReference type="EMBL" id="KIK74052.1"/>
    </source>
</evidence>
<dbReference type="Proteomes" id="UP000054538">
    <property type="component" value="Unassembled WGS sequence"/>
</dbReference>
<name>A0A0D0BRD6_9AGAM</name>